<evidence type="ECO:0000256" key="3">
    <source>
        <dbReference type="SAM" id="Phobius"/>
    </source>
</evidence>
<keyword evidence="5" id="KW-1185">Reference proteome</keyword>
<dbReference type="PANTHER" id="PTHR28249">
    <property type="entry name" value="SPORULATION-SPECIFIC PROTEIN SPO7"/>
    <property type="match status" value="1"/>
</dbReference>
<dbReference type="GO" id="GO:0006998">
    <property type="term" value="P:nuclear envelope organization"/>
    <property type="evidence" value="ECO:0007669"/>
    <property type="project" value="TreeGrafter"/>
</dbReference>
<gene>
    <name evidence="4" type="ORF">BJ508DRAFT_2844</name>
</gene>
<evidence type="ECO:0000313" key="4">
    <source>
        <dbReference type="EMBL" id="RPA88129.1"/>
    </source>
</evidence>
<dbReference type="AlphaFoldDB" id="A0A3N4IQB5"/>
<dbReference type="GO" id="GO:0019888">
    <property type="term" value="F:protein phosphatase regulator activity"/>
    <property type="evidence" value="ECO:0007669"/>
    <property type="project" value="InterPro"/>
</dbReference>
<proteinExistence type="predicted"/>
<feature type="compositionally biased region" description="Basic residues" evidence="2">
    <location>
        <begin position="337"/>
        <end position="349"/>
    </location>
</feature>
<feature type="transmembrane region" description="Helical" evidence="3">
    <location>
        <begin position="59"/>
        <end position="76"/>
    </location>
</feature>
<protein>
    <recommendedName>
        <fullName evidence="6">Spo7-domain-containing protein</fullName>
    </recommendedName>
</protein>
<organism evidence="4 5">
    <name type="scientific">Ascobolus immersus RN42</name>
    <dbReference type="NCBI Taxonomy" id="1160509"/>
    <lineage>
        <taxon>Eukaryota</taxon>
        <taxon>Fungi</taxon>
        <taxon>Dikarya</taxon>
        <taxon>Ascomycota</taxon>
        <taxon>Pezizomycotina</taxon>
        <taxon>Pezizomycetes</taxon>
        <taxon>Pezizales</taxon>
        <taxon>Ascobolaceae</taxon>
        <taxon>Ascobolus</taxon>
    </lineage>
</organism>
<evidence type="ECO:0000313" key="5">
    <source>
        <dbReference type="Proteomes" id="UP000275078"/>
    </source>
</evidence>
<sequence>MLPNDSHIKGTSLSSSTAPPSASLPPDSPHHPSNIYHNLVLLEYDLRLQYLEQKAIRRLYSTIFYSTITITAWLGNRLFTFGGSPNTIIYAFERIFFFTGLAWLLYFYFSGEYQWKLVYPRKFVHNANRGMRQFNLKLVSVRMSWRERLEGLYYQFSPPHIPESRRRYLAPPASSHPVRRKRAPSIAAHQRQRSTTPEPSSVPKRPTPSRLGTPSSIHSSSEAEPDPPRSRRPEFLISQPEELKPSDLVPCGNYVKLVILPKGFSPEFREGWELYRMEFWEKENMIRATMRAEAMELLRREVEEELEQTKRDWLESLPFGIGQRWLKEEKREEMPVRRPRRMSTAKRRSLLVPESDQQRRSPSPYATGGEGMERSASSASVRMERGGSVKGASPAKARRTGSVVGEGSARGKRSSVLRERRTESGGSVG</sequence>
<reference evidence="4 5" key="1">
    <citation type="journal article" date="2018" name="Nat. Ecol. Evol.">
        <title>Pezizomycetes genomes reveal the molecular basis of ectomycorrhizal truffle lifestyle.</title>
        <authorList>
            <person name="Murat C."/>
            <person name="Payen T."/>
            <person name="Noel B."/>
            <person name="Kuo A."/>
            <person name="Morin E."/>
            <person name="Chen J."/>
            <person name="Kohler A."/>
            <person name="Krizsan K."/>
            <person name="Balestrini R."/>
            <person name="Da Silva C."/>
            <person name="Montanini B."/>
            <person name="Hainaut M."/>
            <person name="Levati E."/>
            <person name="Barry K.W."/>
            <person name="Belfiori B."/>
            <person name="Cichocki N."/>
            <person name="Clum A."/>
            <person name="Dockter R.B."/>
            <person name="Fauchery L."/>
            <person name="Guy J."/>
            <person name="Iotti M."/>
            <person name="Le Tacon F."/>
            <person name="Lindquist E.A."/>
            <person name="Lipzen A."/>
            <person name="Malagnac F."/>
            <person name="Mello A."/>
            <person name="Molinier V."/>
            <person name="Miyauchi S."/>
            <person name="Poulain J."/>
            <person name="Riccioni C."/>
            <person name="Rubini A."/>
            <person name="Sitrit Y."/>
            <person name="Splivallo R."/>
            <person name="Traeger S."/>
            <person name="Wang M."/>
            <person name="Zifcakova L."/>
            <person name="Wipf D."/>
            <person name="Zambonelli A."/>
            <person name="Paolocci F."/>
            <person name="Nowrousian M."/>
            <person name="Ottonello S."/>
            <person name="Baldrian P."/>
            <person name="Spatafora J.W."/>
            <person name="Henrissat B."/>
            <person name="Nagy L.G."/>
            <person name="Aury J.M."/>
            <person name="Wincker P."/>
            <person name="Grigoriev I.V."/>
            <person name="Bonfante P."/>
            <person name="Martin F.M."/>
        </authorList>
    </citation>
    <scope>NUCLEOTIDE SEQUENCE [LARGE SCALE GENOMIC DNA]</scope>
    <source>
        <strain evidence="4 5">RN42</strain>
    </source>
</reference>
<dbReference type="GO" id="GO:0004721">
    <property type="term" value="F:phosphoprotein phosphatase activity"/>
    <property type="evidence" value="ECO:0007669"/>
    <property type="project" value="TreeGrafter"/>
</dbReference>
<feature type="coiled-coil region" evidence="1">
    <location>
        <begin position="285"/>
        <end position="312"/>
    </location>
</feature>
<accession>A0A3N4IQB5</accession>
<feature type="transmembrane region" description="Helical" evidence="3">
    <location>
        <begin position="88"/>
        <end position="109"/>
    </location>
</feature>
<dbReference type="Pfam" id="PF03907">
    <property type="entry name" value="Spo7"/>
    <property type="match status" value="1"/>
</dbReference>
<feature type="compositionally biased region" description="Low complexity" evidence="2">
    <location>
        <begin position="11"/>
        <end position="21"/>
    </location>
</feature>
<keyword evidence="3" id="KW-1133">Transmembrane helix</keyword>
<feature type="region of interest" description="Disordered" evidence="2">
    <location>
        <begin position="1"/>
        <end position="27"/>
    </location>
</feature>
<keyword evidence="1" id="KW-0175">Coiled coil</keyword>
<dbReference type="Proteomes" id="UP000275078">
    <property type="component" value="Unassembled WGS sequence"/>
</dbReference>
<dbReference type="EMBL" id="ML119645">
    <property type="protein sequence ID" value="RPA88129.1"/>
    <property type="molecule type" value="Genomic_DNA"/>
</dbReference>
<dbReference type="InterPro" id="IPR005605">
    <property type="entry name" value="Spo7"/>
</dbReference>
<feature type="region of interest" description="Disordered" evidence="2">
    <location>
        <begin position="167"/>
        <end position="233"/>
    </location>
</feature>
<evidence type="ECO:0000256" key="1">
    <source>
        <dbReference type="SAM" id="Coils"/>
    </source>
</evidence>
<evidence type="ECO:0000256" key="2">
    <source>
        <dbReference type="SAM" id="MobiDB-lite"/>
    </source>
</evidence>
<name>A0A3N4IQB5_ASCIM</name>
<feature type="region of interest" description="Disordered" evidence="2">
    <location>
        <begin position="330"/>
        <end position="429"/>
    </location>
</feature>
<evidence type="ECO:0008006" key="6">
    <source>
        <dbReference type="Google" id="ProtNLM"/>
    </source>
</evidence>
<feature type="compositionally biased region" description="Polar residues" evidence="2">
    <location>
        <begin position="210"/>
        <end position="222"/>
    </location>
</feature>
<keyword evidence="3" id="KW-0472">Membrane</keyword>
<keyword evidence="3" id="KW-0812">Transmembrane</keyword>
<dbReference type="GO" id="GO:0071595">
    <property type="term" value="C:Nem1-Spo7 phosphatase complex"/>
    <property type="evidence" value="ECO:0007669"/>
    <property type="project" value="TreeGrafter"/>
</dbReference>
<dbReference type="OrthoDB" id="5599171at2759"/>
<dbReference type="STRING" id="1160509.A0A3N4IQB5"/>
<dbReference type="PANTHER" id="PTHR28249:SF1">
    <property type="entry name" value="SPORULATION-SPECIFIC PROTEIN SPO7"/>
    <property type="match status" value="1"/>
</dbReference>